<dbReference type="AlphaFoldDB" id="A0A397SKI7"/>
<organism evidence="1 2">
    <name type="scientific">Glomus cerebriforme</name>
    <dbReference type="NCBI Taxonomy" id="658196"/>
    <lineage>
        <taxon>Eukaryota</taxon>
        <taxon>Fungi</taxon>
        <taxon>Fungi incertae sedis</taxon>
        <taxon>Mucoromycota</taxon>
        <taxon>Glomeromycotina</taxon>
        <taxon>Glomeromycetes</taxon>
        <taxon>Glomerales</taxon>
        <taxon>Glomeraceae</taxon>
        <taxon>Glomus</taxon>
    </lineage>
</organism>
<keyword evidence="2" id="KW-1185">Reference proteome</keyword>
<dbReference type="OrthoDB" id="8188202at2759"/>
<reference evidence="1 2" key="1">
    <citation type="submission" date="2018-06" db="EMBL/GenBank/DDBJ databases">
        <title>Comparative genomics reveals the genomic features of Rhizophagus irregularis, R. cerebriforme, R. diaphanum and Gigaspora rosea, and their symbiotic lifestyle signature.</title>
        <authorList>
            <person name="Morin E."/>
            <person name="San Clemente H."/>
            <person name="Chen E.C.H."/>
            <person name="De La Providencia I."/>
            <person name="Hainaut M."/>
            <person name="Kuo A."/>
            <person name="Kohler A."/>
            <person name="Murat C."/>
            <person name="Tang N."/>
            <person name="Roy S."/>
            <person name="Loubradou J."/>
            <person name="Henrissat B."/>
            <person name="Grigoriev I.V."/>
            <person name="Corradi N."/>
            <person name="Roux C."/>
            <person name="Martin F.M."/>
        </authorList>
    </citation>
    <scope>NUCLEOTIDE SEQUENCE [LARGE SCALE GENOMIC DNA]</scope>
    <source>
        <strain evidence="1 2">DAOM 227022</strain>
    </source>
</reference>
<sequence>MAIKILKKEEITGYAFLKITKEEFYSYGMLGSHILDLANFAKELGKCKLKLFSSYKPQKNLSEVLHQYITTQSKSLEDDRETDVFLDNVDKKMVRNKIKQRNKKKKI</sequence>
<gene>
    <name evidence="1" type="ORF">C1645_743323</name>
</gene>
<name>A0A397SKI7_9GLOM</name>
<comment type="caution">
    <text evidence="1">The sequence shown here is derived from an EMBL/GenBank/DDBJ whole genome shotgun (WGS) entry which is preliminary data.</text>
</comment>
<dbReference type="Proteomes" id="UP000265703">
    <property type="component" value="Unassembled WGS sequence"/>
</dbReference>
<evidence type="ECO:0000313" key="1">
    <source>
        <dbReference type="EMBL" id="RIA83084.1"/>
    </source>
</evidence>
<evidence type="ECO:0000313" key="2">
    <source>
        <dbReference type="Proteomes" id="UP000265703"/>
    </source>
</evidence>
<protein>
    <submittedName>
        <fullName evidence="1">Uncharacterized protein</fullName>
    </submittedName>
</protein>
<accession>A0A397SKI7</accession>
<dbReference type="EMBL" id="QKYT01000600">
    <property type="protein sequence ID" value="RIA83084.1"/>
    <property type="molecule type" value="Genomic_DNA"/>
</dbReference>
<proteinExistence type="predicted"/>